<sequence length="132" mass="15038">MSGPNARPERRKHRRAQIQLEAILEGEKPGDEVRLEVLNFSVGGFFCRINRPMEPMTKLGIEFVFPPFADESARRIETVALVVRCEPAGRSEQGHRMGACFLELSKEDRTHIQAYVDWYQATHVPETEAEAV</sequence>
<dbReference type="Pfam" id="PF07238">
    <property type="entry name" value="PilZ"/>
    <property type="match status" value="1"/>
</dbReference>
<name>A0A956M271_UNCEI</name>
<gene>
    <name evidence="2" type="ORF">KC729_14145</name>
</gene>
<dbReference type="InterPro" id="IPR009875">
    <property type="entry name" value="PilZ_domain"/>
</dbReference>
<dbReference type="AlphaFoldDB" id="A0A956M271"/>
<proteinExistence type="predicted"/>
<feature type="domain" description="PilZ" evidence="1">
    <location>
        <begin position="9"/>
        <end position="117"/>
    </location>
</feature>
<dbReference type="GO" id="GO:0035438">
    <property type="term" value="F:cyclic-di-GMP binding"/>
    <property type="evidence" value="ECO:0007669"/>
    <property type="project" value="InterPro"/>
</dbReference>
<dbReference type="Gene3D" id="2.40.10.220">
    <property type="entry name" value="predicted glycosyltransferase like domains"/>
    <property type="match status" value="1"/>
</dbReference>
<organism evidence="2 3">
    <name type="scientific">Eiseniibacteriota bacterium</name>
    <dbReference type="NCBI Taxonomy" id="2212470"/>
    <lineage>
        <taxon>Bacteria</taxon>
        <taxon>Candidatus Eiseniibacteriota</taxon>
    </lineage>
</organism>
<evidence type="ECO:0000313" key="3">
    <source>
        <dbReference type="Proteomes" id="UP000697710"/>
    </source>
</evidence>
<evidence type="ECO:0000313" key="2">
    <source>
        <dbReference type="EMBL" id="MCA9728827.1"/>
    </source>
</evidence>
<protein>
    <submittedName>
        <fullName evidence="2">PilZ domain-containing protein</fullName>
    </submittedName>
</protein>
<comment type="caution">
    <text evidence="2">The sequence shown here is derived from an EMBL/GenBank/DDBJ whole genome shotgun (WGS) entry which is preliminary data.</text>
</comment>
<reference evidence="2" key="2">
    <citation type="journal article" date="2021" name="Microbiome">
        <title>Successional dynamics and alternative stable states in a saline activated sludge microbial community over 9 years.</title>
        <authorList>
            <person name="Wang Y."/>
            <person name="Ye J."/>
            <person name="Ju F."/>
            <person name="Liu L."/>
            <person name="Boyd J.A."/>
            <person name="Deng Y."/>
            <person name="Parks D.H."/>
            <person name="Jiang X."/>
            <person name="Yin X."/>
            <person name="Woodcroft B.J."/>
            <person name="Tyson G.W."/>
            <person name="Hugenholtz P."/>
            <person name="Polz M.F."/>
            <person name="Zhang T."/>
        </authorList>
    </citation>
    <scope>NUCLEOTIDE SEQUENCE</scope>
    <source>
        <strain evidence="2">HKST-UBA01</strain>
    </source>
</reference>
<dbReference type="Proteomes" id="UP000697710">
    <property type="component" value="Unassembled WGS sequence"/>
</dbReference>
<dbReference type="SUPFAM" id="SSF141371">
    <property type="entry name" value="PilZ domain-like"/>
    <property type="match status" value="1"/>
</dbReference>
<reference evidence="2" key="1">
    <citation type="submission" date="2020-04" db="EMBL/GenBank/DDBJ databases">
        <authorList>
            <person name="Zhang T."/>
        </authorList>
    </citation>
    <scope>NUCLEOTIDE SEQUENCE</scope>
    <source>
        <strain evidence="2">HKST-UBA01</strain>
    </source>
</reference>
<evidence type="ECO:0000259" key="1">
    <source>
        <dbReference type="Pfam" id="PF07238"/>
    </source>
</evidence>
<dbReference type="EMBL" id="JAGQHR010000487">
    <property type="protein sequence ID" value="MCA9728827.1"/>
    <property type="molecule type" value="Genomic_DNA"/>
</dbReference>
<accession>A0A956M271</accession>